<dbReference type="PROSITE" id="PS00606">
    <property type="entry name" value="KS3_1"/>
    <property type="match status" value="1"/>
</dbReference>
<dbReference type="PANTHER" id="PTHR11712:SF336">
    <property type="entry name" value="3-OXOACYL-[ACYL-CARRIER-PROTEIN] SYNTHASE, MITOCHONDRIAL"/>
    <property type="match status" value="1"/>
</dbReference>
<dbReference type="CDD" id="cd00834">
    <property type="entry name" value="KAS_I_II"/>
    <property type="match status" value="1"/>
</dbReference>
<keyword evidence="2 3" id="KW-0808">Transferase</keyword>
<dbReference type="InterPro" id="IPR014030">
    <property type="entry name" value="Ketoacyl_synth_N"/>
</dbReference>
<evidence type="ECO:0000256" key="3">
    <source>
        <dbReference type="RuleBase" id="RU003694"/>
    </source>
</evidence>
<dbReference type="SUPFAM" id="SSF53901">
    <property type="entry name" value="Thiolase-like"/>
    <property type="match status" value="2"/>
</dbReference>
<feature type="domain" description="Ketosynthase family 3 (KS3)" evidence="4">
    <location>
        <begin position="10"/>
        <end position="405"/>
    </location>
</feature>
<dbReference type="InterPro" id="IPR000794">
    <property type="entry name" value="Beta-ketoacyl_synthase"/>
</dbReference>
<gene>
    <name evidence="5" type="ORF">ATN07_29485</name>
</gene>
<sequence>MWEVNIRVLSPRVVVTGIGLIAGNGNNKDEFFENCCNGVSGLKKCSLFDASIFSTEYVGQIEEEFPYLTELPSDKERIQLIIEKCLVEMMKDSNLTKEYISKLGNKAYLSFATSLGNNGKIMKYMESKLKGKLEPEWLIQIPSLLPWIKDFIGIEGGCYTTTTACAASTTSVGIALDLIKSKKASLVVVGGADPLSEFSCYGFNSLRALTKSVCKPFDEERDGINIGEGGAFLVLESLESAKERNAKIYAEILGYGINNDAYHITSPDPKGEGAFLSMNMAIADSNKELESIDYINVHGTGTVLNDKMELRAIQNLFQDTNKKVLVSSTKSLIGHCLAAAGVIELAVTILSIHKGICIKNINLYNEMNGYKNIELLKENKNIKIRTALSNNFAFAGNTASILVGSYCE</sequence>
<dbReference type="SMART" id="SM00825">
    <property type="entry name" value="PKS_KS"/>
    <property type="match status" value="1"/>
</dbReference>
<dbReference type="GO" id="GO:0004315">
    <property type="term" value="F:3-oxoacyl-[acyl-carrier-protein] synthase activity"/>
    <property type="evidence" value="ECO:0007669"/>
    <property type="project" value="InterPro"/>
</dbReference>
<dbReference type="PANTHER" id="PTHR11712">
    <property type="entry name" value="POLYKETIDE SYNTHASE-RELATED"/>
    <property type="match status" value="1"/>
</dbReference>
<dbReference type="InterPro" id="IPR018201">
    <property type="entry name" value="Ketoacyl_synth_AS"/>
</dbReference>
<protein>
    <submittedName>
        <fullName evidence="5">3-oxoacyl-ACP synthase</fullName>
    </submittedName>
</protein>
<dbReference type="EMBL" id="CP013276">
    <property type="protein sequence ID" value="APF32742.1"/>
    <property type="molecule type" value="Genomic_DNA"/>
</dbReference>
<dbReference type="Pfam" id="PF02801">
    <property type="entry name" value="Ketoacyl-synt_C"/>
    <property type="match status" value="1"/>
</dbReference>
<dbReference type="InterPro" id="IPR020841">
    <property type="entry name" value="PKS_Beta-ketoAc_synthase_dom"/>
</dbReference>
<dbReference type="GO" id="GO:0005829">
    <property type="term" value="C:cytosol"/>
    <property type="evidence" value="ECO:0007669"/>
    <property type="project" value="TreeGrafter"/>
</dbReference>
<dbReference type="GO" id="GO:0006633">
    <property type="term" value="P:fatty acid biosynthetic process"/>
    <property type="evidence" value="ECO:0007669"/>
    <property type="project" value="InterPro"/>
</dbReference>
<dbReference type="Pfam" id="PF00109">
    <property type="entry name" value="ketoacyl-synt"/>
    <property type="match status" value="1"/>
</dbReference>
<evidence type="ECO:0000256" key="1">
    <source>
        <dbReference type="ARBA" id="ARBA00008467"/>
    </source>
</evidence>
<comment type="similarity">
    <text evidence="1 3">Belongs to the thiolase-like superfamily. Beta-ketoacyl-ACP synthases family.</text>
</comment>
<dbReference type="InterPro" id="IPR016039">
    <property type="entry name" value="Thiolase-like"/>
</dbReference>
<dbReference type="InterPro" id="IPR014031">
    <property type="entry name" value="Ketoacyl_synth_C"/>
</dbReference>
<name>A0A1L2Z0Y6_BACTI</name>
<keyword evidence="5" id="KW-0614">Plasmid</keyword>
<proteinExistence type="inferred from homology"/>
<accession>A0A1L2Z0Y6</accession>
<dbReference type="Gene3D" id="3.40.47.10">
    <property type="match status" value="1"/>
</dbReference>
<evidence type="ECO:0000259" key="4">
    <source>
        <dbReference type="PROSITE" id="PS52004"/>
    </source>
</evidence>
<dbReference type="AlphaFoldDB" id="A0A1L2Z0Y6"/>
<evidence type="ECO:0000256" key="2">
    <source>
        <dbReference type="ARBA" id="ARBA00022679"/>
    </source>
</evidence>
<evidence type="ECO:0000313" key="5">
    <source>
        <dbReference type="EMBL" id="APF32742.1"/>
    </source>
</evidence>
<geneLocation type="plasmid" evidence="5">
    <name>pAM65-52-1-360K</name>
</geneLocation>
<reference evidence="5" key="1">
    <citation type="journal article" date="2017" name="Res. Microbiol.">
        <title>Comparative genomics of extrachromosomal elements in Bacillus thuringiensis subsp. israelensis.</title>
        <authorList>
            <person name="Bolotin A."/>
            <person name="Gillis A."/>
            <person name="Sanchis V."/>
            <person name="Nielsen-LeRoux C."/>
            <person name="Mahillon J."/>
            <person name="Lereclus D."/>
            <person name="Sorokin A."/>
        </authorList>
    </citation>
    <scope>NUCLEOTIDE SEQUENCE</scope>
    <source>
        <strain evidence="5">AM65-52</strain>
        <plasmid evidence="5">pAM65-52-1-360K</plasmid>
    </source>
</reference>
<organism evidence="5">
    <name type="scientific">Bacillus thuringiensis subsp. israelensis</name>
    <dbReference type="NCBI Taxonomy" id="1430"/>
    <lineage>
        <taxon>Bacteria</taxon>
        <taxon>Bacillati</taxon>
        <taxon>Bacillota</taxon>
        <taxon>Bacilli</taxon>
        <taxon>Bacillales</taxon>
        <taxon>Bacillaceae</taxon>
        <taxon>Bacillus</taxon>
        <taxon>Bacillus cereus group</taxon>
    </lineage>
</organism>
<dbReference type="PROSITE" id="PS52004">
    <property type="entry name" value="KS3_2"/>
    <property type="match status" value="1"/>
</dbReference>